<dbReference type="VEuPathDB" id="FungiDB:PCH_Pc21g20970"/>
<reference evidence="2 3" key="1">
    <citation type="journal article" date="2008" name="Nat. Biotechnol.">
        <title>Genome sequencing and analysis of the filamentous fungus Penicillium chrysogenum.</title>
        <authorList>
            <person name="van den Berg M.A."/>
            <person name="Albang R."/>
            <person name="Albermann K."/>
            <person name="Badger J.H."/>
            <person name="Daran J.-M."/>
            <person name="Driessen A.J.M."/>
            <person name="Garcia-Estrada C."/>
            <person name="Fedorova N.D."/>
            <person name="Harris D.M."/>
            <person name="Heijne W.H.M."/>
            <person name="Joardar V.S."/>
            <person name="Kiel J.A.K.W."/>
            <person name="Kovalchuk A."/>
            <person name="Martin J.F."/>
            <person name="Nierman W.C."/>
            <person name="Nijland J.G."/>
            <person name="Pronk J.T."/>
            <person name="Roubos J.A."/>
            <person name="van der Klei I.J."/>
            <person name="van Peij N.N.M.E."/>
            <person name="Veenhuis M."/>
            <person name="von Doehren H."/>
            <person name="Wagner C."/>
            <person name="Wortman J.R."/>
            <person name="Bovenberg R.A.L."/>
        </authorList>
    </citation>
    <scope>NUCLEOTIDE SEQUENCE [LARGE SCALE GENOMIC DNA]</scope>
    <source>
        <strain evidence="3">ATCC 28089 / DSM 1075 / NRRL 1951 / Wisconsin 54-1255</strain>
    </source>
</reference>
<dbReference type="HOGENOM" id="CLU_1993375_0_0_1"/>
<organism evidence="2 3">
    <name type="scientific">Penicillium rubens (strain ATCC 28089 / DSM 1075 / NRRL 1951 / Wisconsin 54-1255)</name>
    <name type="common">Penicillium chrysogenum</name>
    <dbReference type="NCBI Taxonomy" id="500485"/>
    <lineage>
        <taxon>Eukaryota</taxon>
        <taxon>Fungi</taxon>
        <taxon>Dikarya</taxon>
        <taxon>Ascomycota</taxon>
        <taxon>Pezizomycotina</taxon>
        <taxon>Eurotiomycetes</taxon>
        <taxon>Eurotiomycetidae</taxon>
        <taxon>Eurotiales</taxon>
        <taxon>Aspergillaceae</taxon>
        <taxon>Penicillium</taxon>
        <taxon>Penicillium chrysogenum species complex</taxon>
    </lineage>
</organism>
<evidence type="ECO:0000313" key="2">
    <source>
        <dbReference type="EMBL" id="CAP96994.1"/>
    </source>
</evidence>
<evidence type="ECO:0000313" key="3">
    <source>
        <dbReference type="Proteomes" id="UP000000724"/>
    </source>
</evidence>
<keyword evidence="3" id="KW-1185">Reference proteome</keyword>
<dbReference type="EMBL" id="AM920436">
    <property type="protein sequence ID" value="CAP96994.1"/>
    <property type="molecule type" value="Genomic_DNA"/>
</dbReference>
<proteinExistence type="predicted"/>
<feature type="compositionally biased region" description="Polar residues" evidence="1">
    <location>
        <begin position="61"/>
        <end position="74"/>
    </location>
</feature>
<evidence type="ECO:0000256" key="1">
    <source>
        <dbReference type="SAM" id="MobiDB-lite"/>
    </source>
</evidence>
<protein>
    <submittedName>
        <fullName evidence="2">Uncharacterized protein</fullName>
    </submittedName>
</protein>
<dbReference type="Proteomes" id="UP000000724">
    <property type="component" value="Contig Pc00c21"/>
</dbReference>
<dbReference type="AlphaFoldDB" id="B6HLF4"/>
<name>B6HLF4_PENRW</name>
<sequence>MGMYGGPKIVGGPWEMSRSTRLPSDHRWLWSPWSARERVVERARDRTRREWQGSAIRINSRNASWTGTAQQRTGSGKVDGAGQNQNLKNSRWRRGGRQGDFIEPRTAAWREGDAKPEEWLLVQKA</sequence>
<feature type="region of interest" description="Disordered" evidence="1">
    <location>
        <begin position="61"/>
        <end position="101"/>
    </location>
</feature>
<gene>
    <name evidence="2" type="ORF">Pc21g20970</name>
    <name evidence="2" type="ORF">PCH_Pc21g20970</name>
</gene>
<accession>B6HLF4</accession>